<evidence type="ECO:0000313" key="1">
    <source>
        <dbReference type="EMBL" id="VTZ52175.1"/>
    </source>
</evidence>
<name>A0A8B6MC95_METTU</name>
<dbReference type="AlphaFoldDB" id="A0A8B6MC95"/>
<comment type="caution">
    <text evidence="1">The sequence shown here is derived from an EMBL/GenBank/DDBJ whole genome shotgun (WGS) entry which is preliminary data.</text>
</comment>
<reference evidence="1 2" key="1">
    <citation type="submission" date="2019-05" db="EMBL/GenBank/DDBJ databases">
        <authorList>
            <person name="Farhan Ul Haque M."/>
        </authorList>
    </citation>
    <scope>NUCLEOTIDE SEQUENCE [LARGE SCALE GENOMIC DNA]</scope>
    <source>
        <strain evidence="1">2</strain>
    </source>
</reference>
<gene>
    <name evidence="1" type="ORF">MPC4_70063</name>
</gene>
<keyword evidence="2" id="KW-1185">Reference proteome</keyword>
<dbReference type="EMBL" id="CABFMQ020000131">
    <property type="protein sequence ID" value="VTZ52175.1"/>
    <property type="molecule type" value="Genomic_DNA"/>
</dbReference>
<proteinExistence type="predicted"/>
<protein>
    <submittedName>
        <fullName evidence="1">Uncharacterized protein</fullName>
    </submittedName>
</protein>
<accession>A0A8B6MC95</accession>
<organism evidence="1 2">
    <name type="scientific">Methylocella tundrae</name>
    <dbReference type="NCBI Taxonomy" id="227605"/>
    <lineage>
        <taxon>Bacteria</taxon>
        <taxon>Pseudomonadati</taxon>
        <taxon>Pseudomonadota</taxon>
        <taxon>Alphaproteobacteria</taxon>
        <taxon>Hyphomicrobiales</taxon>
        <taxon>Beijerinckiaceae</taxon>
        <taxon>Methylocella</taxon>
    </lineage>
</organism>
<evidence type="ECO:0000313" key="2">
    <source>
        <dbReference type="Proteomes" id="UP000485880"/>
    </source>
</evidence>
<dbReference type="Proteomes" id="UP000485880">
    <property type="component" value="Unassembled WGS sequence"/>
</dbReference>
<sequence>MAQPPAILPPKLLKKNKETECKKSIREFQARFSFYKIYPPETHVFSTKYGQVVKHTRNICTKFTIDYFHK</sequence>